<gene>
    <name evidence="4" type="ORF">R1sor_019238</name>
</gene>
<sequence length="184" mass="20526">MPTVLEFVQAAKGLHEKLVRMMAEGLGLESEAFLRRLLTPEIRIRGKFYPLLPEGTEVGPNLPHSDPFATTLLCDTASGLEVISADTWVQVQSVPNGFIVNVGNQIEILSNGKFKSIRHRAGRNENKERLSLACFCSPENDAVIAPLEEMLVNGQQPKYRTVRYADYFKSFVTKGVNECKISEE</sequence>
<dbReference type="Proteomes" id="UP001633002">
    <property type="component" value="Unassembled WGS sequence"/>
</dbReference>
<dbReference type="InterPro" id="IPR044861">
    <property type="entry name" value="IPNS-like_FE2OG_OXY"/>
</dbReference>
<organism evidence="4 5">
    <name type="scientific">Riccia sorocarpa</name>
    <dbReference type="NCBI Taxonomy" id="122646"/>
    <lineage>
        <taxon>Eukaryota</taxon>
        <taxon>Viridiplantae</taxon>
        <taxon>Streptophyta</taxon>
        <taxon>Embryophyta</taxon>
        <taxon>Marchantiophyta</taxon>
        <taxon>Marchantiopsida</taxon>
        <taxon>Marchantiidae</taxon>
        <taxon>Marchantiales</taxon>
        <taxon>Ricciaceae</taxon>
        <taxon>Riccia</taxon>
    </lineage>
</organism>
<evidence type="ECO:0000256" key="2">
    <source>
        <dbReference type="ARBA" id="ARBA00023004"/>
    </source>
</evidence>
<accession>A0ABD3IG38</accession>
<dbReference type="Pfam" id="PF03171">
    <property type="entry name" value="2OG-FeII_Oxy"/>
    <property type="match status" value="1"/>
</dbReference>
<protein>
    <recommendedName>
        <fullName evidence="3">Fe2OG dioxygenase domain-containing protein</fullName>
    </recommendedName>
</protein>
<keyword evidence="5" id="KW-1185">Reference proteome</keyword>
<evidence type="ECO:0000313" key="5">
    <source>
        <dbReference type="Proteomes" id="UP001633002"/>
    </source>
</evidence>
<name>A0ABD3IG38_9MARC</name>
<dbReference type="InterPro" id="IPR050295">
    <property type="entry name" value="Plant_2OG-oxidoreductases"/>
</dbReference>
<evidence type="ECO:0000313" key="4">
    <source>
        <dbReference type="EMBL" id="KAL3701216.1"/>
    </source>
</evidence>
<evidence type="ECO:0000259" key="3">
    <source>
        <dbReference type="PROSITE" id="PS51471"/>
    </source>
</evidence>
<feature type="domain" description="Fe2OG dioxygenase" evidence="3">
    <location>
        <begin position="40"/>
        <end position="138"/>
    </location>
</feature>
<dbReference type="EMBL" id="JBJQOH010000001">
    <property type="protein sequence ID" value="KAL3701216.1"/>
    <property type="molecule type" value="Genomic_DNA"/>
</dbReference>
<dbReference type="AlphaFoldDB" id="A0ABD3IG38"/>
<comment type="caution">
    <text evidence="4">The sequence shown here is derived from an EMBL/GenBank/DDBJ whole genome shotgun (WGS) entry which is preliminary data.</text>
</comment>
<dbReference type="GO" id="GO:0046872">
    <property type="term" value="F:metal ion binding"/>
    <property type="evidence" value="ECO:0007669"/>
    <property type="project" value="UniProtKB-KW"/>
</dbReference>
<dbReference type="PROSITE" id="PS51471">
    <property type="entry name" value="FE2OG_OXY"/>
    <property type="match status" value="1"/>
</dbReference>
<dbReference type="InterPro" id="IPR005123">
    <property type="entry name" value="Oxoglu/Fe-dep_dioxygenase_dom"/>
</dbReference>
<keyword evidence="2" id="KW-0408">Iron</keyword>
<keyword evidence="1" id="KW-0479">Metal-binding</keyword>
<dbReference type="Gene3D" id="2.60.120.330">
    <property type="entry name" value="B-lactam Antibiotic, Isopenicillin N Synthase, Chain"/>
    <property type="match status" value="1"/>
</dbReference>
<proteinExistence type="predicted"/>
<reference evidence="4 5" key="1">
    <citation type="submission" date="2024-09" db="EMBL/GenBank/DDBJ databases">
        <title>Chromosome-scale assembly of Riccia sorocarpa.</title>
        <authorList>
            <person name="Paukszto L."/>
        </authorList>
    </citation>
    <scope>NUCLEOTIDE SEQUENCE [LARGE SCALE GENOMIC DNA]</scope>
    <source>
        <strain evidence="4">LP-2024</strain>
        <tissue evidence="4">Aerial parts of the thallus</tissue>
    </source>
</reference>
<evidence type="ECO:0000256" key="1">
    <source>
        <dbReference type="ARBA" id="ARBA00022723"/>
    </source>
</evidence>
<dbReference type="InterPro" id="IPR027443">
    <property type="entry name" value="IPNS-like_sf"/>
</dbReference>
<dbReference type="PANTHER" id="PTHR47991">
    <property type="entry name" value="OXOGLUTARATE/IRON-DEPENDENT DIOXYGENASE"/>
    <property type="match status" value="1"/>
</dbReference>
<dbReference type="SUPFAM" id="SSF51197">
    <property type="entry name" value="Clavaminate synthase-like"/>
    <property type="match status" value="1"/>
</dbReference>